<proteinExistence type="predicted"/>
<protein>
    <submittedName>
        <fullName evidence="2">Uncharacterized protein</fullName>
    </submittedName>
</protein>
<accession>A0A0A9HQE0</accession>
<feature type="compositionally biased region" description="Basic and acidic residues" evidence="1">
    <location>
        <begin position="1"/>
        <end position="17"/>
    </location>
</feature>
<evidence type="ECO:0000256" key="1">
    <source>
        <dbReference type="SAM" id="MobiDB-lite"/>
    </source>
</evidence>
<dbReference type="AlphaFoldDB" id="A0A0A9HQE0"/>
<dbReference type="EMBL" id="GBRH01158526">
    <property type="protein sequence ID" value="JAE39370.1"/>
    <property type="molecule type" value="Transcribed_RNA"/>
</dbReference>
<reference evidence="2" key="2">
    <citation type="journal article" date="2015" name="Data Brief">
        <title>Shoot transcriptome of the giant reed, Arundo donax.</title>
        <authorList>
            <person name="Barrero R.A."/>
            <person name="Guerrero F.D."/>
            <person name="Moolhuijzen P."/>
            <person name="Goolsby J.A."/>
            <person name="Tidwell J."/>
            <person name="Bellgard S.E."/>
            <person name="Bellgard M.I."/>
        </authorList>
    </citation>
    <scope>NUCLEOTIDE SEQUENCE</scope>
    <source>
        <tissue evidence="2">Shoot tissue taken approximately 20 cm above the soil surface</tissue>
    </source>
</reference>
<organism evidence="2">
    <name type="scientific">Arundo donax</name>
    <name type="common">Giant reed</name>
    <name type="synonym">Donax arundinaceus</name>
    <dbReference type="NCBI Taxonomy" id="35708"/>
    <lineage>
        <taxon>Eukaryota</taxon>
        <taxon>Viridiplantae</taxon>
        <taxon>Streptophyta</taxon>
        <taxon>Embryophyta</taxon>
        <taxon>Tracheophyta</taxon>
        <taxon>Spermatophyta</taxon>
        <taxon>Magnoliopsida</taxon>
        <taxon>Liliopsida</taxon>
        <taxon>Poales</taxon>
        <taxon>Poaceae</taxon>
        <taxon>PACMAD clade</taxon>
        <taxon>Arundinoideae</taxon>
        <taxon>Arundineae</taxon>
        <taxon>Arundo</taxon>
    </lineage>
</organism>
<feature type="region of interest" description="Disordered" evidence="1">
    <location>
        <begin position="1"/>
        <end position="21"/>
    </location>
</feature>
<reference evidence="2" key="1">
    <citation type="submission" date="2014-09" db="EMBL/GenBank/DDBJ databases">
        <authorList>
            <person name="Magalhaes I.L.F."/>
            <person name="Oliveira U."/>
            <person name="Santos F.R."/>
            <person name="Vidigal T.H.D.A."/>
            <person name="Brescovit A.D."/>
            <person name="Santos A.J."/>
        </authorList>
    </citation>
    <scope>NUCLEOTIDE SEQUENCE</scope>
    <source>
        <tissue evidence="2">Shoot tissue taken approximately 20 cm above the soil surface</tissue>
    </source>
</reference>
<evidence type="ECO:0000313" key="2">
    <source>
        <dbReference type="EMBL" id="JAE39370.1"/>
    </source>
</evidence>
<name>A0A0A9HQE0_ARUDO</name>
<sequence>MHLKVKDVDPTPYDRSRTSNSSDLMEVVESCSRALCSWERNVCASSSWVKILCLFFTCMLNSAGVQRVQPLAESKGGLSRSPTPMCTHRQQASATTSLLTSPTSLSPFSSCSVKKRIKTI</sequence>